<dbReference type="Gene3D" id="3.40.630.30">
    <property type="match status" value="1"/>
</dbReference>
<evidence type="ECO:0000313" key="2">
    <source>
        <dbReference type="Proteomes" id="UP001500936"/>
    </source>
</evidence>
<sequence length="403" mass="47309">MIVKPPPFAMQLVEVGTNPAYRKEFIKLPVRLYKNDPCWIRPLDADIEGIFDPQKNKFFRNGDCIRWLLLDNAGKTIGRVAAFVNNETANLNNDQPTGGMGFFECIDDQTAAFCLFDACKEWLVSKGMEAMDGPINFGERDRWWGLLVEGFDKEPNYGMPYTKPYYVPFFEQYGFKEYFAQLTFYLPMPEDKVRQMIHPSVFERAQRILNSPDYEFRHIEKAKLEKYAEDFRTVYNKAWAKHLGVGDMTVEKSRAIMNRMKPILEEELVWFGYSNGEPIAFFIMLPELNQIFKHVNGRMNLLGKLIFLYYKLRKINEKAFGLVFGVVPEYQGRGIESAIAIAYSKICWTKDYQYKHLELNWIGDFNVKMVRVSKMFGGVVNKKHITYRYLFDRTKEFKRHPII</sequence>
<dbReference type="PANTHER" id="PTHR41368:SF1">
    <property type="entry name" value="PROTEIN YGHO"/>
    <property type="match status" value="1"/>
</dbReference>
<keyword evidence="2" id="KW-1185">Reference proteome</keyword>
<dbReference type="SUPFAM" id="SSF55729">
    <property type="entry name" value="Acyl-CoA N-acyltransferases (Nat)"/>
    <property type="match status" value="1"/>
</dbReference>
<dbReference type="Proteomes" id="UP001500936">
    <property type="component" value="Unassembled WGS sequence"/>
</dbReference>
<dbReference type="InterPro" id="IPR016181">
    <property type="entry name" value="Acyl_CoA_acyltransferase"/>
</dbReference>
<proteinExistence type="predicted"/>
<dbReference type="EMBL" id="BAABHB010000008">
    <property type="protein sequence ID" value="GAA4411349.1"/>
    <property type="molecule type" value="Genomic_DNA"/>
</dbReference>
<evidence type="ECO:0008006" key="3">
    <source>
        <dbReference type="Google" id="ProtNLM"/>
    </source>
</evidence>
<reference evidence="2" key="1">
    <citation type="journal article" date="2019" name="Int. J. Syst. Evol. Microbiol.">
        <title>The Global Catalogue of Microorganisms (GCM) 10K type strain sequencing project: providing services to taxonomists for standard genome sequencing and annotation.</title>
        <authorList>
            <consortium name="The Broad Institute Genomics Platform"/>
            <consortium name="The Broad Institute Genome Sequencing Center for Infectious Disease"/>
            <person name="Wu L."/>
            <person name="Ma J."/>
        </authorList>
    </citation>
    <scope>NUCLEOTIDE SEQUENCE [LARGE SCALE GENOMIC DNA]</scope>
    <source>
        <strain evidence="2">JCM 17925</strain>
    </source>
</reference>
<comment type="caution">
    <text evidence="1">The sequence shown here is derived from an EMBL/GenBank/DDBJ whole genome shotgun (WGS) entry which is preliminary data.</text>
</comment>
<name>A0ABP8KPX0_9BACT</name>
<dbReference type="InterPro" id="IPR039968">
    <property type="entry name" value="BcerS-like"/>
</dbReference>
<protein>
    <recommendedName>
        <fullName evidence="3">N-acetyltransferase domain-containing protein</fullName>
    </recommendedName>
</protein>
<gene>
    <name evidence="1" type="ORF">GCM10023187_37020</name>
</gene>
<accession>A0ABP8KPX0</accession>
<dbReference type="PANTHER" id="PTHR41368">
    <property type="entry name" value="PROTEIN YGHO"/>
    <property type="match status" value="1"/>
</dbReference>
<organism evidence="1 2">
    <name type="scientific">Nibrella viscosa</name>
    <dbReference type="NCBI Taxonomy" id="1084524"/>
    <lineage>
        <taxon>Bacteria</taxon>
        <taxon>Pseudomonadati</taxon>
        <taxon>Bacteroidota</taxon>
        <taxon>Cytophagia</taxon>
        <taxon>Cytophagales</taxon>
        <taxon>Spirosomataceae</taxon>
        <taxon>Nibrella</taxon>
    </lineage>
</organism>
<evidence type="ECO:0000313" key="1">
    <source>
        <dbReference type="EMBL" id="GAA4411349.1"/>
    </source>
</evidence>